<gene>
    <name evidence="2" type="ORF">ACFPOE_00075</name>
</gene>
<keyword evidence="3" id="KW-1185">Reference proteome</keyword>
<dbReference type="EMBL" id="JBHSMF010000002">
    <property type="protein sequence ID" value="MFC5495916.1"/>
    <property type="molecule type" value="Genomic_DNA"/>
</dbReference>
<organism evidence="2 3">
    <name type="scientific">Caenimonas terrae</name>
    <dbReference type="NCBI Taxonomy" id="696074"/>
    <lineage>
        <taxon>Bacteria</taxon>
        <taxon>Pseudomonadati</taxon>
        <taxon>Pseudomonadota</taxon>
        <taxon>Betaproteobacteria</taxon>
        <taxon>Burkholderiales</taxon>
        <taxon>Comamonadaceae</taxon>
        <taxon>Caenimonas</taxon>
    </lineage>
</organism>
<evidence type="ECO:0000256" key="1">
    <source>
        <dbReference type="SAM" id="Phobius"/>
    </source>
</evidence>
<feature type="transmembrane region" description="Helical" evidence="1">
    <location>
        <begin position="41"/>
        <end position="60"/>
    </location>
</feature>
<keyword evidence="1" id="KW-1133">Transmembrane helix</keyword>
<proteinExistence type="predicted"/>
<reference evidence="3" key="1">
    <citation type="journal article" date="2019" name="Int. J. Syst. Evol. Microbiol.">
        <title>The Global Catalogue of Microorganisms (GCM) 10K type strain sequencing project: providing services to taxonomists for standard genome sequencing and annotation.</title>
        <authorList>
            <consortium name="The Broad Institute Genomics Platform"/>
            <consortium name="The Broad Institute Genome Sequencing Center for Infectious Disease"/>
            <person name="Wu L."/>
            <person name="Ma J."/>
        </authorList>
    </citation>
    <scope>NUCLEOTIDE SEQUENCE [LARGE SCALE GENOMIC DNA]</scope>
    <source>
        <strain evidence="3">CCUG 57401</strain>
    </source>
</reference>
<feature type="transmembrane region" description="Helical" evidence="1">
    <location>
        <begin position="7"/>
        <end position="29"/>
    </location>
</feature>
<keyword evidence="1" id="KW-0472">Membrane</keyword>
<dbReference type="RefSeq" id="WP_376847952.1">
    <property type="nucleotide sequence ID" value="NZ_JBHSMF010000002.1"/>
</dbReference>
<sequence>MRALVVLGEFVAWCFAIWLFVGLVGALRWLAPGAEPGPDAWLALALKLAGLVVFVAAWALTARRGDSANQSADALT</sequence>
<evidence type="ECO:0000313" key="3">
    <source>
        <dbReference type="Proteomes" id="UP001596037"/>
    </source>
</evidence>
<keyword evidence="1" id="KW-0812">Transmembrane</keyword>
<evidence type="ECO:0000313" key="2">
    <source>
        <dbReference type="EMBL" id="MFC5495916.1"/>
    </source>
</evidence>
<evidence type="ECO:0008006" key="4">
    <source>
        <dbReference type="Google" id="ProtNLM"/>
    </source>
</evidence>
<comment type="caution">
    <text evidence="2">The sequence shown here is derived from an EMBL/GenBank/DDBJ whole genome shotgun (WGS) entry which is preliminary data.</text>
</comment>
<protein>
    <recommendedName>
        <fullName evidence="4">DUF2569 family protein</fullName>
    </recommendedName>
</protein>
<name>A0ABW0N5H8_9BURK</name>
<accession>A0ABW0N5H8</accession>
<dbReference type="Proteomes" id="UP001596037">
    <property type="component" value="Unassembled WGS sequence"/>
</dbReference>